<dbReference type="SUPFAM" id="SSF46785">
    <property type="entry name" value="Winged helix' DNA-binding domain"/>
    <property type="match status" value="1"/>
</dbReference>
<evidence type="ECO:0000259" key="4">
    <source>
        <dbReference type="PROSITE" id="PS51118"/>
    </source>
</evidence>
<dbReference type="Pfam" id="PF01638">
    <property type="entry name" value="HxlR"/>
    <property type="match status" value="1"/>
</dbReference>
<reference evidence="6" key="1">
    <citation type="submission" date="2016-10" db="EMBL/GenBank/DDBJ databases">
        <authorList>
            <person name="Varghese N."/>
            <person name="Submissions S."/>
        </authorList>
    </citation>
    <scope>NUCLEOTIDE SEQUENCE [LARGE SCALE GENOMIC DNA]</scope>
    <source>
        <strain evidence="6">DSM 26879</strain>
    </source>
</reference>
<dbReference type="PANTHER" id="PTHR33204:SF37">
    <property type="entry name" value="HTH-TYPE TRANSCRIPTIONAL REGULATOR YODB"/>
    <property type="match status" value="1"/>
</dbReference>
<organism evidence="5 6">
    <name type="scientific">Yoonia tamlensis</name>
    <dbReference type="NCBI Taxonomy" id="390270"/>
    <lineage>
        <taxon>Bacteria</taxon>
        <taxon>Pseudomonadati</taxon>
        <taxon>Pseudomonadota</taxon>
        <taxon>Alphaproteobacteria</taxon>
        <taxon>Rhodobacterales</taxon>
        <taxon>Paracoccaceae</taxon>
        <taxon>Yoonia</taxon>
    </lineage>
</organism>
<keyword evidence="6" id="KW-1185">Reference proteome</keyword>
<evidence type="ECO:0000256" key="1">
    <source>
        <dbReference type="ARBA" id="ARBA00023015"/>
    </source>
</evidence>
<dbReference type="STRING" id="390270.SAMN04488005_2985"/>
<dbReference type="EMBL" id="FOYP01000002">
    <property type="protein sequence ID" value="SFR57038.1"/>
    <property type="molecule type" value="Genomic_DNA"/>
</dbReference>
<dbReference type="AlphaFoldDB" id="A0A1I6HRN0"/>
<dbReference type="PROSITE" id="PS51118">
    <property type="entry name" value="HTH_HXLR"/>
    <property type="match status" value="1"/>
</dbReference>
<dbReference type="InterPro" id="IPR002577">
    <property type="entry name" value="HTH_HxlR"/>
</dbReference>
<gene>
    <name evidence="5" type="ORF">SAMN04488005_2985</name>
</gene>
<sequence length="117" mass="13076">MNDMTLHTRPLTDPDTGACPVAEILRELGGKHGPRILHCLLTRELHFLELERAVTGISRKVLKAQLSDFIAAGLVVRRPKYDARNRVGYGLTPKGRALGPILFQLYDWAQTYKAQPA</sequence>
<evidence type="ECO:0000256" key="2">
    <source>
        <dbReference type="ARBA" id="ARBA00023125"/>
    </source>
</evidence>
<keyword evidence="3" id="KW-0804">Transcription</keyword>
<name>A0A1I6HRN0_9RHOB</name>
<keyword evidence="1" id="KW-0805">Transcription regulation</keyword>
<dbReference type="Proteomes" id="UP000199478">
    <property type="component" value="Unassembled WGS sequence"/>
</dbReference>
<evidence type="ECO:0000256" key="3">
    <source>
        <dbReference type="ARBA" id="ARBA00023163"/>
    </source>
</evidence>
<dbReference type="InterPro" id="IPR036390">
    <property type="entry name" value="WH_DNA-bd_sf"/>
</dbReference>
<dbReference type="Gene3D" id="1.10.10.10">
    <property type="entry name" value="Winged helix-like DNA-binding domain superfamily/Winged helix DNA-binding domain"/>
    <property type="match status" value="1"/>
</dbReference>
<proteinExistence type="predicted"/>
<accession>A0A1I6HRN0</accession>
<dbReference type="InterPro" id="IPR036388">
    <property type="entry name" value="WH-like_DNA-bd_sf"/>
</dbReference>
<feature type="domain" description="HTH hxlR-type" evidence="4">
    <location>
        <begin position="19"/>
        <end position="117"/>
    </location>
</feature>
<dbReference type="PANTHER" id="PTHR33204">
    <property type="entry name" value="TRANSCRIPTIONAL REGULATOR, MARR FAMILY"/>
    <property type="match status" value="1"/>
</dbReference>
<protein>
    <submittedName>
        <fullName evidence="5">Transcriptional regulator, HxlR family</fullName>
    </submittedName>
</protein>
<dbReference type="GO" id="GO:0003677">
    <property type="term" value="F:DNA binding"/>
    <property type="evidence" value="ECO:0007669"/>
    <property type="project" value="UniProtKB-KW"/>
</dbReference>
<dbReference type="RefSeq" id="WP_090201522.1">
    <property type="nucleotide sequence ID" value="NZ_FOYP01000002.1"/>
</dbReference>
<evidence type="ECO:0000313" key="5">
    <source>
        <dbReference type="EMBL" id="SFR57038.1"/>
    </source>
</evidence>
<keyword evidence="2" id="KW-0238">DNA-binding</keyword>
<dbReference type="OrthoDB" id="9800350at2"/>
<evidence type="ECO:0000313" key="6">
    <source>
        <dbReference type="Proteomes" id="UP000199478"/>
    </source>
</evidence>